<keyword evidence="5 8" id="KW-0677">Repeat</keyword>
<dbReference type="GO" id="GO:0005737">
    <property type="term" value="C:cytoplasm"/>
    <property type="evidence" value="ECO:0007669"/>
    <property type="project" value="UniProtKB-SubCell"/>
</dbReference>
<evidence type="ECO:0000256" key="3">
    <source>
        <dbReference type="ARBA" id="ARBA00022556"/>
    </source>
</evidence>
<keyword evidence="1 8" id="KW-0963">Cytoplasm</keyword>
<evidence type="ECO:0000313" key="10">
    <source>
        <dbReference type="EMBL" id="KTD64187.1"/>
    </source>
</evidence>
<evidence type="ECO:0000256" key="7">
    <source>
        <dbReference type="ARBA" id="ARBA00023315"/>
    </source>
</evidence>
<keyword evidence="4 8" id="KW-0808">Transferase</keyword>
<dbReference type="PIRSF" id="PIRSF000456">
    <property type="entry name" value="UDP-GlcNAc_acltr"/>
    <property type="match status" value="1"/>
</dbReference>
<comment type="pathway">
    <text evidence="8">Glycolipid biosynthesis; lipid IV(A) biosynthesis; lipid IV(A) from (3R)-3-hydroxytetradecanoyl-[acyl-carrier-protein] and UDP-N-acetyl-alpha-D-glucosamine: step 1/6.</text>
</comment>
<evidence type="ECO:0000313" key="11">
    <source>
        <dbReference type="Proteomes" id="UP000054600"/>
    </source>
</evidence>
<dbReference type="Proteomes" id="UP000054600">
    <property type="component" value="Unassembled WGS sequence"/>
</dbReference>
<evidence type="ECO:0000256" key="4">
    <source>
        <dbReference type="ARBA" id="ARBA00022679"/>
    </source>
</evidence>
<protein>
    <recommendedName>
        <fullName evidence="8">Acyl-[acyl-carrier-protein]--UDP-N-acetylglucosamine O-acyltransferase</fullName>
        <shortName evidence="8">UDP-N-acetylglucosamine acyltransferase</shortName>
        <ecNumber evidence="8">2.3.1.129</ecNumber>
    </recommendedName>
</protein>
<dbReference type="GO" id="GO:0008780">
    <property type="term" value="F:acyl-[acyl-carrier-protein]-UDP-N-acetylglucosamine O-acyltransferase activity"/>
    <property type="evidence" value="ECO:0007669"/>
    <property type="project" value="UniProtKB-UniRule"/>
</dbReference>
<dbReference type="InterPro" id="IPR029098">
    <property type="entry name" value="Acetyltransf_C"/>
</dbReference>
<keyword evidence="2 8" id="KW-0444">Lipid biosynthesis</keyword>
<dbReference type="Pfam" id="PF00132">
    <property type="entry name" value="Hexapep"/>
    <property type="match status" value="1"/>
</dbReference>
<keyword evidence="11" id="KW-1185">Reference proteome</keyword>
<comment type="subunit">
    <text evidence="8">Homotrimer.</text>
</comment>
<dbReference type="EC" id="2.3.1.129" evidence="8"/>
<dbReference type="NCBIfam" id="TIGR01852">
    <property type="entry name" value="lipid_A_lpxA"/>
    <property type="match status" value="1"/>
</dbReference>
<accession>A0A0W0Z4X5</accession>
<keyword evidence="6 8" id="KW-0443">Lipid metabolism</keyword>
<dbReference type="UniPathway" id="UPA00359">
    <property type="reaction ID" value="UER00477"/>
</dbReference>
<dbReference type="InterPro" id="IPR010137">
    <property type="entry name" value="Lipid_A_LpxA"/>
</dbReference>
<dbReference type="InterPro" id="IPR001451">
    <property type="entry name" value="Hexapep"/>
</dbReference>
<comment type="function">
    <text evidence="8">Involved in the biosynthesis of lipid A, a phosphorylated glycolipid that anchors the lipopolysaccharide to the outer membrane of the cell.</text>
</comment>
<dbReference type="NCBIfam" id="NF003657">
    <property type="entry name" value="PRK05289.1"/>
    <property type="match status" value="1"/>
</dbReference>
<comment type="caution">
    <text evidence="10">The sequence shown here is derived from an EMBL/GenBank/DDBJ whole genome shotgun (WGS) entry which is preliminary data.</text>
</comment>
<reference evidence="10 11" key="1">
    <citation type="submission" date="2015-11" db="EMBL/GenBank/DDBJ databases">
        <title>Genomic analysis of 38 Legionella species identifies large and diverse effector repertoires.</title>
        <authorList>
            <person name="Burstein D."/>
            <person name="Amaro F."/>
            <person name="Zusman T."/>
            <person name="Lifshitz Z."/>
            <person name="Cohen O."/>
            <person name="Gilbert J.A."/>
            <person name="Pupko T."/>
            <person name="Shuman H.A."/>
            <person name="Segal G."/>
        </authorList>
    </citation>
    <scope>NUCLEOTIDE SEQUENCE [LARGE SCALE GENOMIC DNA]</scope>
    <source>
        <strain evidence="10 11">ATCC 49655</strain>
    </source>
</reference>
<evidence type="ECO:0000256" key="1">
    <source>
        <dbReference type="ARBA" id="ARBA00022490"/>
    </source>
</evidence>
<keyword evidence="7 8" id="KW-0012">Acyltransferase</keyword>
<sequence>MFMSMSPLDRSHVPGNVISIPNRIHPTAIIAHSAKIAPDVTIGPYSIIGEHVTIGQGTAIASHVVIDGWTKIGERNQIGIGAVIGGTPQDLKFQGEASTVTIGHDNIIREYVTINRGTAGGGGQTQIGNHNSIMTSVHVAHDVIIGNHNVIANSTALAGHVIIEDWVTIGGLTGIHQFIQLGRMSMIGGMSKITKDVLPYSMVSGNPARRYGLNIERLRRNGYTATARREIHRAYKILFQDGLSLKSGMNRLKDEFSDNQDVMHVIKFLQASNRSIYR</sequence>
<evidence type="ECO:0000256" key="2">
    <source>
        <dbReference type="ARBA" id="ARBA00022516"/>
    </source>
</evidence>
<dbReference type="EMBL" id="LNYW01000019">
    <property type="protein sequence ID" value="KTD64187.1"/>
    <property type="molecule type" value="Genomic_DNA"/>
</dbReference>
<evidence type="ECO:0000256" key="5">
    <source>
        <dbReference type="ARBA" id="ARBA00022737"/>
    </source>
</evidence>
<dbReference type="Gene3D" id="1.20.1180.10">
    <property type="entry name" value="Udp N-acetylglucosamine O-acyltransferase, C-terminal domain"/>
    <property type="match status" value="1"/>
</dbReference>
<dbReference type="HAMAP" id="MF_00387">
    <property type="entry name" value="LpxA"/>
    <property type="match status" value="1"/>
</dbReference>
<organism evidence="10 11">
    <name type="scientific">Legionella shakespearei DSM 23087</name>
    <dbReference type="NCBI Taxonomy" id="1122169"/>
    <lineage>
        <taxon>Bacteria</taxon>
        <taxon>Pseudomonadati</taxon>
        <taxon>Pseudomonadota</taxon>
        <taxon>Gammaproteobacteria</taxon>
        <taxon>Legionellales</taxon>
        <taxon>Legionellaceae</taxon>
        <taxon>Legionella</taxon>
    </lineage>
</organism>
<evidence type="ECO:0000256" key="6">
    <source>
        <dbReference type="ARBA" id="ARBA00023098"/>
    </source>
</evidence>
<dbReference type="eggNOG" id="COG1043">
    <property type="taxonomic scope" value="Bacteria"/>
</dbReference>
<dbReference type="SUPFAM" id="SSF51161">
    <property type="entry name" value="Trimeric LpxA-like enzymes"/>
    <property type="match status" value="1"/>
</dbReference>
<evidence type="ECO:0000259" key="9">
    <source>
        <dbReference type="Pfam" id="PF13720"/>
    </source>
</evidence>
<evidence type="ECO:0000256" key="8">
    <source>
        <dbReference type="HAMAP-Rule" id="MF_00387"/>
    </source>
</evidence>
<dbReference type="Gene3D" id="2.160.10.10">
    <property type="entry name" value="Hexapeptide repeat proteins"/>
    <property type="match status" value="1"/>
</dbReference>
<dbReference type="PATRIC" id="fig|1122169.6.peg.709"/>
<feature type="domain" description="UDP N-acetylglucosamine O-acyltransferase C-terminal" evidence="9">
    <location>
        <begin position="196"/>
        <end position="276"/>
    </location>
</feature>
<comment type="subcellular location">
    <subcellularLocation>
        <location evidence="8">Cytoplasm</location>
    </subcellularLocation>
</comment>
<dbReference type="InterPro" id="IPR011004">
    <property type="entry name" value="Trimer_LpxA-like_sf"/>
</dbReference>
<dbReference type="PANTHER" id="PTHR43480:SF1">
    <property type="entry name" value="ACYL-[ACYL-CARRIER-PROTEIN]--UDP-N-ACETYLGLUCOSAMINE O-ACYLTRANSFERASE, MITOCHONDRIAL-RELATED"/>
    <property type="match status" value="1"/>
</dbReference>
<keyword evidence="3 8" id="KW-0441">Lipid A biosynthesis</keyword>
<dbReference type="AlphaFoldDB" id="A0A0W0Z4X5"/>
<dbReference type="Pfam" id="PF13720">
    <property type="entry name" value="Acetyltransf_11"/>
    <property type="match status" value="1"/>
</dbReference>
<dbReference type="PANTHER" id="PTHR43480">
    <property type="entry name" value="ACYL-[ACYL-CARRIER-PROTEIN]--UDP-N-ACETYLGLUCOSAMINE O-ACYLTRANSFERASE"/>
    <property type="match status" value="1"/>
</dbReference>
<dbReference type="CDD" id="cd03351">
    <property type="entry name" value="LbH_UDP-GlcNAc_AT"/>
    <property type="match status" value="1"/>
</dbReference>
<dbReference type="InterPro" id="IPR037157">
    <property type="entry name" value="Acetyltransf_C_sf"/>
</dbReference>
<dbReference type="GO" id="GO:0009245">
    <property type="term" value="P:lipid A biosynthetic process"/>
    <property type="evidence" value="ECO:0007669"/>
    <property type="project" value="UniProtKB-UniRule"/>
</dbReference>
<dbReference type="InterPro" id="IPR018357">
    <property type="entry name" value="Hexapep_transf_CS"/>
</dbReference>
<name>A0A0W0Z4X5_9GAMM</name>
<dbReference type="PROSITE" id="PS00101">
    <property type="entry name" value="HEXAPEP_TRANSFERASES"/>
    <property type="match status" value="1"/>
</dbReference>
<proteinExistence type="inferred from homology"/>
<dbReference type="STRING" id="1122169.Lsha_0618"/>
<comment type="similarity">
    <text evidence="8">Belongs to the transferase hexapeptide repeat family. LpxA subfamily.</text>
</comment>
<comment type="catalytic activity">
    <reaction evidence="8">
        <text>a (3R)-hydroxyacyl-[ACP] + UDP-N-acetyl-alpha-D-glucosamine = a UDP-3-O-[(3R)-3-hydroxyacyl]-N-acetyl-alpha-D-glucosamine + holo-[ACP]</text>
        <dbReference type="Rhea" id="RHEA:67812"/>
        <dbReference type="Rhea" id="RHEA-COMP:9685"/>
        <dbReference type="Rhea" id="RHEA-COMP:9945"/>
        <dbReference type="ChEBI" id="CHEBI:57705"/>
        <dbReference type="ChEBI" id="CHEBI:64479"/>
        <dbReference type="ChEBI" id="CHEBI:78827"/>
        <dbReference type="ChEBI" id="CHEBI:173225"/>
        <dbReference type="EC" id="2.3.1.129"/>
    </reaction>
</comment>
<dbReference type="GO" id="GO:0016020">
    <property type="term" value="C:membrane"/>
    <property type="evidence" value="ECO:0007669"/>
    <property type="project" value="GOC"/>
</dbReference>
<gene>
    <name evidence="10" type="primary">lpxA_2</name>
    <name evidence="8" type="synonym">lpxA</name>
    <name evidence="10" type="ORF">Lsha_0618</name>
</gene>